<keyword evidence="3" id="KW-0804">Transcription</keyword>
<keyword evidence="1" id="KW-0805">Transcription regulation</keyword>
<evidence type="ECO:0000256" key="4">
    <source>
        <dbReference type="PROSITE-ProRule" id="PRU00335"/>
    </source>
</evidence>
<evidence type="ECO:0000256" key="1">
    <source>
        <dbReference type="ARBA" id="ARBA00023015"/>
    </source>
</evidence>
<dbReference type="PANTHER" id="PTHR47506:SF7">
    <property type="entry name" value="TRANSCRIPTIONAL REGULATORY PROTEIN"/>
    <property type="match status" value="1"/>
</dbReference>
<dbReference type="InterPro" id="IPR001647">
    <property type="entry name" value="HTH_TetR"/>
</dbReference>
<dbReference type="Proteomes" id="UP000219612">
    <property type="component" value="Unassembled WGS sequence"/>
</dbReference>
<dbReference type="EMBL" id="OBDY01000014">
    <property type="protein sequence ID" value="SNY53524.1"/>
    <property type="molecule type" value="Genomic_DNA"/>
</dbReference>
<evidence type="ECO:0000256" key="3">
    <source>
        <dbReference type="ARBA" id="ARBA00023163"/>
    </source>
</evidence>
<accession>A0A285IZW4</accession>
<dbReference type="OrthoDB" id="4214267at2"/>
<dbReference type="GO" id="GO:0003677">
    <property type="term" value="F:DNA binding"/>
    <property type="evidence" value="ECO:0007669"/>
    <property type="project" value="UniProtKB-UniRule"/>
</dbReference>
<dbReference type="Pfam" id="PF00440">
    <property type="entry name" value="TetR_N"/>
    <property type="match status" value="1"/>
</dbReference>
<dbReference type="InterPro" id="IPR036271">
    <property type="entry name" value="Tet_transcr_reg_TetR-rel_C_sf"/>
</dbReference>
<dbReference type="AlphaFoldDB" id="A0A285IZW4"/>
<dbReference type="RefSeq" id="WP_097323132.1">
    <property type="nucleotide sequence ID" value="NZ_OBDY01000014.1"/>
</dbReference>
<feature type="domain" description="HTH tetR-type" evidence="5">
    <location>
        <begin position="8"/>
        <end position="68"/>
    </location>
</feature>
<dbReference type="SUPFAM" id="SSF46689">
    <property type="entry name" value="Homeodomain-like"/>
    <property type="match status" value="1"/>
</dbReference>
<evidence type="ECO:0000313" key="7">
    <source>
        <dbReference type="Proteomes" id="UP000219612"/>
    </source>
</evidence>
<dbReference type="PROSITE" id="PS50977">
    <property type="entry name" value="HTH_TETR_2"/>
    <property type="match status" value="1"/>
</dbReference>
<name>A0A285IZW4_9ACTN</name>
<protein>
    <submittedName>
        <fullName evidence="6">DNA-binding transcriptional regulator, AcrR family</fullName>
    </submittedName>
</protein>
<keyword evidence="2 4" id="KW-0238">DNA-binding</keyword>
<gene>
    <name evidence="6" type="ORF">SAMN05421748_11436</name>
</gene>
<evidence type="ECO:0000256" key="2">
    <source>
        <dbReference type="ARBA" id="ARBA00023125"/>
    </source>
</evidence>
<dbReference type="Gene3D" id="1.10.357.10">
    <property type="entry name" value="Tetracycline Repressor, domain 2"/>
    <property type="match status" value="1"/>
</dbReference>
<evidence type="ECO:0000313" key="6">
    <source>
        <dbReference type="EMBL" id="SNY53524.1"/>
    </source>
</evidence>
<dbReference type="SUPFAM" id="SSF48498">
    <property type="entry name" value="Tetracyclin repressor-like, C-terminal domain"/>
    <property type="match status" value="1"/>
</dbReference>
<reference evidence="6 7" key="1">
    <citation type="submission" date="2017-09" db="EMBL/GenBank/DDBJ databases">
        <authorList>
            <person name="Ehlers B."/>
            <person name="Leendertz F.H."/>
        </authorList>
    </citation>
    <scope>NUCLEOTIDE SEQUENCE [LARGE SCALE GENOMIC DNA]</scope>
    <source>
        <strain evidence="6 7">CGMCC 4.6857</strain>
    </source>
</reference>
<feature type="DNA-binding region" description="H-T-H motif" evidence="4">
    <location>
        <begin position="31"/>
        <end position="50"/>
    </location>
</feature>
<dbReference type="PANTHER" id="PTHR47506">
    <property type="entry name" value="TRANSCRIPTIONAL REGULATORY PROTEIN"/>
    <property type="match status" value="1"/>
</dbReference>
<evidence type="ECO:0000259" key="5">
    <source>
        <dbReference type="PROSITE" id="PS50977"/>
    </source>
</evidence>
<organism evidence="6 7">
    <name type="scientific">Paractinoplanes atraurantiacus</name>
    <dbReference type="NCBI Taxonomy" id="1036182"/>
    <lineage>
        <taxon>Bacteria</taxon>
        <taxon>Bacillati</taxon>
        <taxon>Actinomycetota</taxon>
        <taxon>Actinomycetes</taxon>
        <taxon>Micromonosporales</taxon>
        <taxon>Micromonosporaceae</taxon>
        <taxon>Paractinoplanes</taxon>
    </lineage>
</organism>
<dbReference type="InterPro" id="IPR009057">
    <property type="entry name" value="Homeodomain-like_sf"/>
</dbReference>
<keyword evidence="7" id="KW-1185">Reference proteome</keyword>
<dbReference type="PRINTS" id="PR00455">
    <property type="entry name" value="HTHTETR"/>
</dbReference>
<proteinExistence type="predicted"/>
<sequence>MASTKRAIAPRDQLLRTASRLFYTEGINGVGVERILQESGVTRTTMYRHFDGKEALVVAYLEDEDSRMKELWDVGLARAVSPQHKLELAIEGIASDAADRHTLGCPFIKAAGEFPDPQSAVRQVVTRHRAWFHDDLRAMLTEAGREDVELKAEALAMLRDSLLIGSFLDDKDSARRTFVRTARLIAGLS</sequence>